<dbReference type="PANTHER" id="PTHR42776">
    <property type="entry name" value="SERINE PEPTIDASE S9 FAMILY MEMBER"/>
    <property type="match status" value="1"/>
</dbReference>
<dbReference type="SUPFAM" id="SSF82171">
    <property type="entry name" value="DPP6 N-terminal domain-like"/>
    <property type="match status" value="1"/>
</dbReference>
<dbReference type="Proteomes" id="UP000537141">
    <property type="component" value="Unassembled WGS sequence"/>
</dbReference>
<gene>
    <name evidence="3" type="ORF">HNQ55_000353</name>
</gene>
<comment type="caution">
    <text evidence="3">The sequence shown here is derived from an EMBL/GenBank/DDBJ whole genome shotgun (WGS) entry which is preliminary data.</text>
</comment>
<accession>A0A7X0NEC3</accession>
<evidence type="ECO:0000313" key="4">
    <source>
        <dbReference type="Proteomes" id="UP000537141"/>
    </source>
</evidence>
<evidence type="ECO:0000313" key="3">
    <source>
        <dbReference type="EMBL" id="MBB6541879.1"/>
    </source>
</evidence>
<dbReference type="AlphaFoldDB" id="A0A7X0NEC3"/>
<keyword evidence="3" id="KW-0645">Protease</keyword>
<evidence type="ECO:0000259" key="2">
    <source>
        <dbReference type="Pfam" id="PF00326"/>
    </source>
</evidence>
<protein>
    <submittedName>
        <fullName evidence="3">Dipeptidyl aminopeptidase/acylaminoacyl peptidase</fullName>
    </submittedName>
</protein>
<feature type="domain" description="Peptidase S9 prolyl oligopeptidase catalytic" evidence="2">
    <location>
        <begin position="441"/>
        <end position="651"/>
    </location>
</feature>
<dbReference type="PANTHER" id="PTHR42776:SF27">
    <property type="entry name" value="DIPEPTIDYL PEPTIDASE FAMILY MEMBER 6"/>
    <property type="match status" value="1"/>
</dbReference>
<reference evidence="3 4" key="1">
    <citation type="submission" date="2020-08" db="EMBL/GenBank/DDBJ databases">
        <title>Genomic Encyclopedia of Type Strains, Phase IV (KMG-IV): sequencing the most valuable type-strain genomes for metagenomic binning, comparative biology and taxonomic classification.</title>
        <authorList>
            <person name="Goeker M."/>
        </authorList>
    </citation>
    <scope>NUCLEOTIDE SEQUENCE [LARGE SCALE GENOMIC DNA]</scope>
    <source>
        <strain evidence="3 4">DSM 26287</strain>
    </source>
</reference>
<name>A0A7X0NEC3_9GAMM</name>
<dbReference type="Pfam" id="PF00326">
    <property type="entry name" value="Peptidase_S9"/>
    <property type="match status" value="1"/>
</dbReference>
<dbReference type="GO" id="GO:0004252">
    <property type="term" value="F:serine-type endopeptidase activity"/>
    <property type="evidence" value="ECO:0007669"/>
    <property type="project" value="TreeGrafter"/>
</dbReference>
<keyword evidence="3" id="KW-0031">Aminopeptidase</keyword>
<evidence type="ECO:0000256" key="1">
    <source>
        <dbReference type="ARBA" id="ARBA00022801"/>
    </source>
</evidence>
<keyword evidence="1" id="KW-0378">Hydrolase</keyword>
<dbReference type="InterPro" id="IPR001375">
    <property type="entry name" value="Peptidase_S9_cat"/>
</dbReference>
<proteinExistence type="predicted"/>
<dbReference type="SUPFAM" id="SSF53474">
    <property type="entry name" value="alpha/beta-Hydrolases"/>
    <property type="match status" value="1"/>
</dbReference>
<keyword evidence="4" id="KW-1185">Reference proteome</keyword>
<dbReference type="EMBL" id="JACHHU010000001">
    <property type="protein sequence ID" value="MBB6541879.1"/>
    <property type="molecule type" value="Genomic_DNA"/>
</dbReference>
<organism evidence="3 4">
    <name type="scientific">Thalassotalea piscium</name>
    <dbReference type="NCBI Taxonomy" id="1230533"/>
    <lineage>
        <taxon>Bacteria</taxon>
        <taxon>Pseudomonadati</taxon>
        <taxon>Pseudomonadota</taxon>
        <taxon>Gammaproteobacteria</taxon>
        <taxon>Alteromonadales</taxon>
        <taxon>Colwelliaceae</taxon>
        <taxon>Thalassotalea</taxon>
    </lineage>
</organism>
<dbReference type="RefSeq" id="WP_184421699.1">
    <property type="nucleotide sequence ID" value="NZ_AP027362.1"/>
</dbReference>
<dbReference type="GO" id="GO:0004177">
    <property type="term" value="F:aminopeptidase activity"/>
    <property type="evidence" value="ECO:0007669"/>
    <property type="project" value="UniProtKB-KW"/>
</dbReference>
<dbReference type="InterPro" id="IPR029058">
    <property type="entry name" value="AB_hydrolase_fold"/>
</dbReference>
<dbReference type="Gene3D" id="3.40.50.1820">
    <property type="entry name" value="alpha/beta hydrolase"/>
    <property type="match status" value="1"/>
</dbReference>
<dbReference type="GO" id="GO:0006508">
    <property type="term" value="P:proteolysis"/>
    <property type="evidence" value="ECO:0007669"/>
    <property type="project" value="InterPro"/>
</dbReference>
<sequence>MIKISTILQKIVVTLIVLQSFSNYSFAEETTPRLPVENFFKYSEINSLSISPTGKYFAAKVKINNNMQLAVMLAKNNKIISVMNFGDDSEVGDFGWLNNERVYASMVDKVGPLEKARPTGYLFSADADGGKKRQLLPTPPRPGKALGQISAYRIVDTLDNDEDNILIDIIDSKYSSIYKLNIYSGRQVRVAKAAQEYGRLYTDNNQVVRLSVGTTYDKEKEDSIRTIYYRDNNKDDWQLVDERSVKSGEFSPISFTKDNKKLYINAGTSIKLYDPKTKELSDIIELPGDAVIENYIYDLEADNRTLIGVIREPGHLIKEYLDTSHPDVQLMESISAAFPDDFVRIINTTQDGKKLLVIVYSDVKQGTYYLFDRNTNKLSYLLDTAPHRDYKQLAKMEPFSFIARDGLEIRGYLTLPTGKSKNLPLVQVVHGGPYGVKDSWGYNPEAQYFANLGYAVMQVNYRGSGGRGSSFIYDHYQKMGMEMQDDLTDAVHWAVKEGIADKDRVCIYGASYGGYAAMMGVVKEPDLYKCAVPYVGVYDIAVQKDESDTRLHKSGRKFLEEAWNAYDEEFVKERSAIYHLDKLKAALLLVHGRMDKRVPIKNYELLTEKLDKMNYPYESLVEDHEGHGFRDQENVYNLYKKVAKFLDKHIGQ</sequence>